<protein>
    <submittedName>
        <fullName evidence="3">Uncharacterized protein</fullName>
    </submittedName>
</protein>
<feature type="transmembrane region" description="Helical" evidence="2">
    <location>
        <begin position="229"/>
        <end position="251"/>
    </location>
</feature>
<dbReference type="AlphaFoldDB" id="A0A5B7GK82"/>
<organism evidence="3 4">
    <name type="scientific">Portunus trituberculatus</name>
    <name type="common">Swimming crab</name>
    <name type="synonym">Neptunus trituberculatus</name>
    <dbReference type="NCBI Taxonomy" id="210409"/>
    <lineage>
        <taxon>Eukaryota</taxon>
        <taxon>Metazoa</taxon>
        <taxon>Ecdysozoa</taxon>
        <taxon>Arthropoda</taxon>
        <taxon>Crustacea</taxon>
        <taxon>Multicrustacea</taxon>
        <taxon>Malacostraca</taxon>
        <taxon>Eumalacostraca</taxon>
        <taxon>Eucarida</taxon>
        <taxon>Decapoda</taxon>
        <taxon>Pleocyemata</taxon>
        <taxon>Brachyura</taxon>
        <taxon>Eubrachyura</taxon>
        <taxon>Portunoidea</taxon>
        <taxon>Portunidae</taxon>
        <taxon>Portuninae</taxon>
        <taxon>Portunus</taxon>
    </lineage>
</organism>
<evidence type="ECO:0000256" key="1">
    <source>
        <dbReference type="SAM" id="MobiDB-lite"/>
    </source>
</evidence>
<keyword evidence="2" id="KW-0812">Transmembrane</keyword>
<reference evidence="3 4" key="1">
    <citation type="submission" date="2019-05" db="EMBL/GenBank/DDBJ databases">
        <title>Another draft genome of Portunus trituberculatus and its Hox gene families provides insights of decapod evolution.</title>
        <authorList>
            <person name="Jeong J.-H."/>
            <person name="Song I."/>
            <person name="Kim S."/>
            <person name="Choi T."/>
            <person name="Kim D."/>
            <person name="Ryu S."/>
            <person name="Kim W."/>
        </authorList>
    </citation>
    <scope>NUCLEOTIDE SEQUENCE [LARGE SCALE GENOMIC DNA]</scope>
    <source>
        <tissue evidence="3">Muscle</tissue>
    </source>
</reference>
<gene>
    <name evidence="3" type="ORF">E2C01_051874</name>
</gene>
<evidence type="ECO:0000256" key="2">
    <source>
        <dbReference type="SAM" id="Phobius"/>
    </source>
</evidence>
<keyword evidence="2" id="KW-0472">Membrane</keyword>
<proteinExistence type="predicted"/>
<keyword evidence="2" id="KW-1133">Transmembrane helix</keyword>
<evidence type="ECO:0000313" key="3">
    <source>
        <dbReference type="EMBL" id="MPC57883.1"/>
    </source>
</evidence>
<accession>A0A5B7GK82</accession>
<dbReference type="EMBL" id="VSRR010015160">
    <property type="protein sequence ID" value="MPC57883.1"/>
    <property type="molecule type" value="Genomic_DNA"/>
</dbReference>
<feature type="region of interest" description="Disordered" evidence="1">
    <location>
        <begin position="140"/>
        <end position="159"/>
    </location>
</feature>
<comment type="caution">
    <text evidence="3">The sequence shown here is derived from an EMBL/GenBank/DDBJ whole genome shotgun (WGS) entry which is preliminary data.</text>
</comment>
<keyword evidence="4" id="KW-1185">Reference proteome</keyword>
<sequence>MALIKQDRPTSVLDPHHSKFNVVKEGLKPVLKSWWGRVMGGDEEGRLLKTAAQRKAPSCVSFRSIHHATAAYIPRGLRFVTSFTYYASGATGHGRLKARFTWRPGRTARRVERCPLILNTDSRGVLILYSGCNIGAWAAPPPSSESRARPNDQPTATAPQHLTDFLGHCQEFVSSTQLNKGTHTAASQHHVKPAGCLVMIAVTTTSTANTRRMAAEEKKGRDVKGRRRGGLVVVVVVVVVCLASLSCQRFMPTLAPQRTRRNSYITMWEL</sequence>
<name>A0A5B7GK82_PORTR</name>
<dbReference type="Proteomes" id="UP000324222">
    <property type="component" value="Unassembled WGS sequence"/>
</dbReference>
<evidence type="ECO:0000313" key="4">
    <source>
        <dbReference type="Proteomes" id="UP000324222"/>
    </source>
</evidence>